<dbReference type="InterPro" id="IPR007278">
    <property type="entry name" value="DUF397"/>
</dbReference>
<evidence type="ECO:0000259" key="2">
    <source>
        <dbReference type="Pfam" id="PF04149"/>
    </source>
</evidence>
<dbReference type="RefSeq" id="WP_091279518.1">
    <property type="nucleotide sequence ID" value="NZ_CBDREH010000001.1"/>
</dbReference>
<evidence type="ECO:0000256" key="1">
    <source>
        <dbReference type="SAM" id="MobiDB-lite"/>
    </source>
</evidence>
<organism evidence="3 4">
    <name type="scientific">Micromonospora haikouensis</name>
    <dbReference type="NCBI Taxonomy" id="686309"/>
    <lineage>
        <taxon>Bacteria</taxon>
        <taxon>Bacillati</taxon>
        <taxon>Actinomycetota</taxon>
        <taxon>Actinomycetes</taxon>
        <taxon>Micromonosporales</taxon>
        <taxon>Micromonosporaceae</taxon>
        <taxon>Micromonospora</taxon>
    </lineage>
</organism>
<protein>
    <recommendedName>
        <fullName evidence="2">DUF397 domain-containing protein</fullName>
    </recommendedName>
</protein>
<feature type="domain" description="DUF397" evidence="2">
    <location>
        <begin position="9"/>
        <end position="60"/>
    </location>
</feature>
<reference evidence="3 4" key="1">
    <citation type="submission" date="2016-06" db="EMBL/GenBank/DDBJ databases">
        <authorList>
            <person name="Kjaerup R.B."/>
            <person name="Dalgaard T.S."/>
            <person name="Juul-Madsen H.R."/>
        </authorList>
    </citation>
    <scope>NUCLEOTIDE SEQUENCE [LARGE SCALE GENOMIC DNA]</scope>
    <source>
        <strain evidence="3 4">DSM 45626</strain>
    </source>
</reference>
<dbReference type="Pfam" id="PF04149">
    <property type="entry name" value="DUF397"/>
    <property type="match status" value="1"/>
</dbReference>
<accession>A0A1C4VZG4</accession>
<dbReference type="AlphaFoldDB" id="A0A1C4VZG4"/>
<name>A0A1C4VZG4_9ACTN</name>
<dbReference type="EMBL" id="FMCW01000012">
    <property type="protein sequence ID" value="SCE89362.1"/>
    <property type="molecule type" value="Genomic_DNA"/>
</dbReference>
<gene>
    <name evidence="3" type="ORF">GA0070558_11294</name>
</gene>
<evidence type="ECO:0000313" key="4">
    <source>
        <dbReference type="Proteomes" id="UP000199375"/>
    </source>
</evidence>
<feature type="region of interest" description="Disordered" evidence="1">
    <location>
        <begin position="1"/>
        <end position="22"/>
    </location>
</feature>
<sequence>MTTPDPCGATWRKSSRSGSDSDCVEVATGARAVGVRDSKDPAGPVLAFDRRAWTTFVAGLPGRA</sequence>
<dbReference type="Proteomes" id="UP000199375">
    <property type="component" value="Unassembled WGS sequence"/>
</dbReference>
<proteinExistence type="predicted"/>
<evidence type="ECO:0000313" key="3">
    <source>
        <dbReference type="EMBL" id="SCE89362.1"/>
    </source>
</evidence>